<proteinExistence type="predicted"/>
<dbReference type="Proteomes" id="UP000030745">
    <property type="component" value="Unassembled WGS sequence"/>
</dbReference>
<dbReference type="OrthoDB" id="10461057at2759"/>
<keyword evidence="1" id="KW-0472">Membrane</keyword>
<dbReference type="EMBL" id="KK583245">
    <property type="protein sequence ID" value="KDO24212.1"/>
    <property type="molecule type" value="Genomic_DNA"/>
</dbReference>
<sequence length="194" mass="21759">MDPLLTAVLWIVAGIAAFVALLCLCSLRRPTLPPRTYYDDEHLAFGECYTLGDTLYRGDDQYPIYEAIPRAQHGRFVVQVITPETVGAAIRGPMTPAAWDDVKLAHLMAKQKCIKQRQEPNSIPAEERFKVLWLKTFVDENAVYRVTQFNKRAKYKTGSLEPPLPVRPHSQRPTSIGFAATFAANAALRDMVLA</sequence>
<keyword evidence="1" id="KW-0812">Transmembrane</keyword>
<evidence type="ECO:0000313" key="2">
    <source>
        <dbReference type="EMBL" id="KDO24212.1"/>
    </source>
</evidence>
<evidence type="ECO:0000256" key="1">
    <source>
        <dbReference type="SAM" id="Phobius"/>
    </source>
</evidence>
<name>A0A067CBQ1_SAPPC</name>
<dbReference type="RefSeq" id="XP_012205156.1">
    <property type="nucleotide sequence ID" value="XM_012349766.1"/>
</dbReference>
<dbReference type="VEuPathDB" id="FungiDB:SPRG_10641"/>
<keyword evidence="3" id="KW-1185">Reference proteome</keyword>
<accession>A0A067CBQ1</accession>
<gene>
    <name evidence="2" type="ORF">SPRG_10641</name>
</gene>
<feature type="transmembrane region" description="Helical" evidence="1">
    <location>
        <begin position="6"/>
        <end position="27"/>
    </location>
</feature>
<dbReference type="KEGG" id="spar:SPRG_10641"/>
<keyword evidence="1" id="KW-1133">Transmembrane helix</keyword>
<dbReference type="GeneID" id="24132741"/>
<reference evidence="2 3" key="1">
    <citation type="journal article" date="2013" name="PLoS Genet.">
        <title>Distinctive expansion of potential virulence genes in the genome of the oomycete fish pathogen Saprolegnia parasitica.</title>
        <authorList>
            <person name="Jiang R.H."/>
            <person name="de Bruijn I."/>
            <person name="Haas B.J."/>
            <person name="Belmonte R."/>
            <person name="Lobach L."/>
            <person name="Christie J."/>
            <person name="van den Ackerveken G."/>
            <person name="Bottin A."/>
            <person name="Bulone V."/>
            <person name="Diaz-Moreno S.M."/>
            <person name="Dumas B."/>
            <person name="Fan L."/>
            <person name="Gaulin E."/>
            <person name="Govers F."/>
            <person name="Grenville-Briggs L.J."/>
            <person name="Horner N.R."/>
            <person name="Levin J.Z."/>
            <person name="Mammella M."/>
            <person name="Meijer H.J."/>
            <person name="Morris P."/>
            <person name="Nusbaum C."/>
            <person name="Oome S."/>
            <person name="Phillips A.J."/>
            <person name="van Rooyen D."/>
            <person name="Rzeszutek E."/>
            <person name="Saraiva M."/>
            <person name="Secombes C.J."/>
            <person name="Seidl M.F."/>
            <person name="Snel B."/>
            <person name="Stassen J.H."/>
            <person name="Sykes S."/>
            <person name="Tripathy S."/>
            <person name="van den Berg H."/>
            <person name="Vega-Arreguin J.C."/>
            <person name="Wawra S."/>
            <person name="Young S.K."/>
            <person name="Zeng Q."/>
            <person name="Dieguez-Uribeondo J."/>
            <person name="Russ C."/>
            <person name="Tyler B.M."/>
            <person name="van West P."/>
        </authorList>
    </citation>
    <scope>NUCLEOTIDE SEQUENCE [LARGE SCALE GENOMIC DNA]</scope>
    <source>
        <strain evidence="2 3">CBS 223.65</strain>
    </source>
</reference>
<protein>
    <submittedName>
        <fullName evidence="2">Uncharacterized protein</fullName>
    </submittedName>
</protein>
<dbReference type="AlphaFoldDB" id="A0A067CBQ1"/>
<evidence type="ECO:0000313" key="3">
    <source>
        <dbReference type="Proteomes" id="UP000030745"/>
    </source>
</evidence>
<organism evidence="2 3">
    <name type="scientific">Saprolegnia parasitica (strain CBS 223.65)</name>
    <dbReference type="NCBI Taxonomy" id="695850"/>
    <lineage>
        <taxon>Eukaryota</taxon>
        <taxon>Sar</taxon>
        <taxon>Stramenopiles</taxon>
        <taxon>Oomycota</taxon>
        <taxon>Saprolegniomycetes</taxon>
        <taxon>Saprolegniales</taxon>
        <taxon>Saprolegniaceae</taxon>
        <taxon>Saprolegnia</taxon>
    </lineage>
</organism>